<reference evidence="3" key="1">
    <citation type="submission" date="2021-01" db="EMBL/GenBank/DDBJ databases">
        <authorList>
            <person name="Corre E."/>
            <person name="Pelletier E."/>
            <person name="Niang G."/>
            <person name="Scheremetjew M."/>
            <person name="Finn R."/>
            <person name="Kale V."/>
            <person name="Holt S."/>
            <person name="Cochrane G."/>
            <person name="Meng A."/>
            <person name="Brown T."/>
            <person name="Cohen L."/>
        </authorList>
    </citation>
    <scope>NUCLEOTIDE SEQUENCE</scope>
    <source>
        <strain evidence="3">NY070348D</strain>
    </source>
</reference>
<dbReference type="InterPro" id="IPR002836">
    <property type="entry name" value="PDCD5-like"/>
</dbReference>
<sequence>MDQAQKKLAEIQAELGGKEVTQENVAALERQKQQQKEMINDMLTRICTPDALDRLKRVGIVKPEIVDKVQNSILQAAQSGQLQGRVDEDQVKGMLAKAGADKAASGKVVIQRKTYFDEDSDDNDDDLL</sequence>
<dbReference type="InterPro" id="IPR036883">
    <property type="entry name" value="PDCD5-like_sf"/>
</dbReference>
<gene>
    <name evidence="3" type="ORF">QSP1433_LOCUS15036</name>
</gene>
<dbReference type="GO" id="GO:0003677">
    <property type="term" value="F:DNA binding"/>
    <property type="evidence" value="ECO:0007669"/>
    <property type="project" value="InterPro"/>
</dbReference>
<evidence type="ECO:0000313" key="3">
    <source>
        <dbReference type="EMBL" id="CAD9702786.1"/>
    </source>
</evidence>
<feature type="coiled-coil region" evidence="2">
    <location>
        <begin position="1"/>
        <end position="45"/>
    </location>
</feature>
<dbReference type="EMBL" id="HBHK01023903">
    <property type="protein sequence ID" value="CAD9702786.1"/>
    <property type="molecule type" value="Transcribed_RNA"/>
</dbReference>
<dbReference type="GO" id="GO:0005634">
    <property type="term" value="C:nucleus"/>
    <property type="evidence" value="ECO:0007669"/>
    <property type="project" value="TreeGrafter"/>
</dbReference>
<comment type="similarity">
    <text evidence="1">Belongs to the PDCD5 family.</text>
</comment>
<dbReference type="PIRSF" id="PIRSF015730">
    <property type="entry name" value="TFAR19"/>
    <property type="match status" value="1"/>
</dbReference>
<dbReference type="Pfam" id="PF01984">
    <property type="entry name" value="dsDNA_bind"/>
    <property type="match status" value="1"/>
</dbReference>
<dbReference type="SUPFAM" id="SSF46950">
    <property type="entry name" value="Double-stranded DNA-binding domain"/>
    <property type="match status" value="1"/>
</dbReference>
<name>A0A7S2WS29_9STRA</name>
<dbReference type="PANTHER" id="PTHR10840:SF0">
    <property type="entry name" value="PROGRAMMED CELL DEATH PROTEIN 5"/>
    <property type="match status" value="1"/>
</dbReference>
<evidence type="ECO:0000256" key="1">
    <source>
        <dbReference type="ARBA" id="ARBA00010490"/>
    </source>
</evidence>
<organism evidence="3">
    <name type="scientific">Mucochytrium quahogii</name>
    <dbReference type="NCBI Taxonomy" id="96639"/>
    <lineage>
        <taxon>Eukaryota</taxon>
        <taxon>Sar</taxon>
        <taxon>Stramenopiles</taxon>
        <taxon>Bigyra</taxon>
        <taxon>Labyrinthulomycetes</taxon>
        <taxon>Thraustochytrida</taxon>
        <taxon>Thraustochytriidae</taxon>
        <taxon>Mucochytrium</taxon>
    </lineage>
</organism>
<dbReference type="GO" id="GO:0005829">
    <property type="term" value="C:cytosol"/>
    <property type="evidence" value="ECO:0007669"/>
    <property type="project" value="TreeGrafter"/>
</dbReference>
<dbReference type="Gene3D" id="1.10.8.140">
    <property type="entry name" value="PDCD5-like"/>
    <property type="match status" value="1"/>
</dbReference>
<accession>A0A7S2WS29</accession>
<dbReference type="AlphaFoldDB" id="A0A7S2WS29"/>
<keyword evidence="2" id="KW-0175">Coiled coil</keyword>
<protein>
    <submittedName>
        <fullName evidence="3">Uncharacterized protein</fullName>
    </submittedName>
</protein>
<proteinExistence type="inferred from homology"/>
<evidence type="ECO:0000256" key="2">
    <source>
        <dbReference type="SAM" id="Coils"/>
    </source>
</evidence>
<dbReference type="PANTHER" id="PTHR10840">
    <property type="entry name" value="PROGRAMMED CELL DEATH PROTEIN 5"/>
    <property type="match status" value="1"/>
</dbReference>